<sequence>MTAPHQHGTTHHHAHADPNAHLSPTEYWEKRYGDTERVWSGRVNATMAAVVGELTPGSVIDLGCGEGGDVLWLAEQGWQAHGLDISSTAVGRARDEAAARGLEGATFTATDLGAWQPEPESVDLVTASFFQSNVALDRAAILRAAASAVRPGGRLVVISHAQGPAGSSLRGPNMVTASEDAAELDLPSDQWTVETADERSRPSTGHDGQSSELVDAVLVMLRR</sequence>
<organism evidence="4 5">
    <name type="scientific">Brachybacterium tyrofermentans</name>
    <dbReference type="NCBI Taxonomy" id="47848"/>
    <lineage>
        <taxon>Bacteria</taxon>
        <taxon>Bacillati</taxon>
        <taxon>Actinomycetota</taxon>
        <taxon>Actinomycetes</taxon>
        <taxon>Micrococcales</taxon>
        <taxon>Dermabacteraceae</taxon>
        <taxon>Brachybacterium</taxon>
    </lineage>
</organism>
<dbReference type="InterPro" id="IPR029063">
    <property type="entry name" value="SAM-dependent_MTases_sf"/>
</dbReference>
<keyword evidence="5" id="KW-1185">Reference proteome</keyword>
<dbReference type="EC" id="2.1.1.64" evidence="4"/>
<dbReference type="GO" id="GO:0032259">
    <property type="term" value="P:methylation"/>
    <property type="evidence" value="ECO:0007669"/>
    <property type="project" value="UniProtKB-KW"/>
</dbReference>
<name>A0ABW0FGT3_9MICO</name>
<dbReference type="PANTHER" id="PTHR43861">
    <property type="entry name" value="TRANS-ACONITATE 2-METHYLTRANSFERASE-RELATED"/>
    <property type="match status" value="1"/>
</dbReference>
<protein>
    <submittedName>
        <fullName evidence="4">Class I SAM-dependent methyltransferase</fullName>
        <ecNumber evidence="4">2.1.1.222</ecNumber>
        <ecNumber evidence="4">2.1.1.64</ecNumber>
    </submittedName>
</protein>
<dbReference type="GO" id="GO:0061542">
    <property type="term" value="F:3-demethylubiquinol 3-O-methyltransferase activity"/>
    <property type="evidence" value="ECO:0007669"/>
    <property type="project" value="UniProtKB-EC"/>
</dbReference>
<keyword evidence="4" id="KW-0489">Methyltransferase</keyword>
<dbReference type="InterPro" id="IPR041698">
    <property type="entry name" value="Methyltransf_25"/>
</dbReference>
<dbReference type="SUPFAM" id="SSF53335">
    <property type="entry name" value="S-adenosyl-L-methionine-dependent methyltransferases"/>
    <property type="match status" value="1"/>
</dbReference>
<reference evidence="5" key="1">
    <citation type="journal article" date="2019" name="Int. J. Syst. Evol. Microbiol.">
        <title>The Global Catalogue of Microorganisms (GCM) 10K type strain sequencing project: providing services to taxonomists for standard genome sequencing and annotation.</title>
        <authorList>
            <consortium name="The Broad Institute Genomics Platform"/>
            <consortium name="The Broad Institute Genome Sequencing Center for Infectious Disease"/>
            <person name="Wu L."/>
            <person name="Ma J."/>
        </authorList>
    </citation>
    <scope>NUCLEOTIDE SEQUENCE [LARGE SCALE GENOMIC DNA]</scope>
    <source>
        <strain evidence="5">CGMCC 1.16455</strain>
    </source>
</reference>
<comment type="caution">
    <text evidence="4">The sequence shown here is derived from an EMBL/GenBank/DDBJ whole genome shotgun (WGS) entry which is preliminary data.</text>
</comment>
<feature type="region of interest" description="Disordered" evidence="2">
    <location>
        <begin position="181"/>
        <end position="210"/>
    </location>
</feature>
<dbReference type="Pfam" id="PF13649">
    <property type="entry name" value="Methyltransf_25"/>
    <property type="match status" value="1"/>
</dbReference>
<dbReference type="Proteomes" id="UP001595937">
    <property type="component" value="Unassembled WGS sequence"/>
</dbReference>
<evidence type="ECO:0000313" key="4">
    <source>
        <dbReference type="EMBL" id="MFC5298178.1"/>
    </source>
</evidence>
<proteinExistence type="predicted"/>
<evidence type="ECO:0000259" key="3">
    <source>
        <dbReference type="Pfam" id="PF13649"/>
    </source>
</evidence>
<dbReference type="PANTHER" id="PTHR43861:SF3">
    <property type="entry name" value="PUTATIVE (AFU_ORTHOLOGUE AFUA_2G14390)-RELATED"/>
    <property type="match status" value="1"/>
</dbReference>
<feature type="domain" description="Methyltransferase" evidence="3">
    <location>
        <begin position="59"/>
        <end position="153"/>
    </location>
</feature>
<accession>A0ABW0FGT3</accession>
<dbReference type="CDD" id="cd02440">
    <property type="entry name" value="AdoMet_MTases"/>
    <property type="match status" value="1"/>
</dbReference>
<dbReference type="GO" id="GO:0102208">
    <property type="term" value="F:2-polyprenyl-6-hydroxyphenol methylase activity"/>
    <property type="evidence" value="ECO:0007669"/>
    <property type="project" value="UniProtKB-EC"/>
</dbReference>
<dbReference type="Gene3D" id="3.40.50.150">
    <property type="entry name" value="Vaccinia Virus protein VP39"/>
    <property type="match status" value="1"/>
</dbReference>
<evidence type="ECO:0000256" key="1">
    <source>
        <dbReference type="ARBA" id="ARBA00022679"/>
    </source>
</evidence>
<keyword evidence="1 4" id="KW-0808">Transferase</keyword>
<dbReference type="EMBL" id="JBHSLN010000025">
    <property type="protein sequence ID" value="MFC5298178.1"/>
    <property type="molecule type" value="Genomic_DNA"/>
</dbReference>
<gene>
    <name evidence="4" type="ORF">ACFPK8_11705</name>
</gene>
<evidence type="ECO:0000256" key="2">
    <source>
        <dbReference type="SAM" id="MobiDB-lite"/>
    </source>
</evidence>
<evidence type="ECO:0000313" key="5">
    <source>
        <dbReference type="Proteomes" id="UP001595937"/>
    </source>
</evidence>
<feature type="region of interest" description="Disordered" evidence="2">
    <location>
        <begin position="1"/>
        <end position="22"/>
    </location>
</feature>
<dbReference type="EC" id="2.1.1.222" evidence="4"/>
<dbReference type="GeneID" id="303296281"/>
<dbReference type="RefSeq" id="WP_343922596.1">
    <property type="nucleotide sequence ID" value="NZ_BAAAIR010000016.1"/>
</dbReference>